<organism evidence="2">
    <name type="scientific">marine sediment metagenome</name>
    <dbReference type="NCBI Taxonomy" id="412755"/>
    <lineage>
        <taxon>unclassified sequences</taxon>
        <taxon>metagenomes</taxon>
        <taxon>ecological metagenomes</taxon>
    </lineage>
</organism>
<protein>
    <recommendedName>
        <fullName evidence="1">Dienelactone hydrolase domain-containing protein</fullName>
    </recommendedName>
</protein>
<dbReference type="InterPro" id="IPR029058">
    <property type="entry name" value="AB_hydrolase_fold"/>
</dbReference>
<dbReference type="GO" id="GO:0016787">
    <property type="term" value="F:hydrolase activity"/>
    <property type="evidence" value="ECO:0007669"/>
    <property type="project" value="InterPro"/>
</dbReference>
<reference evidence="2" key="1">
    <citation type="journal article" date="2015" name="Nature">
        <title>Complex archaea that bridge the gap between prokaryotes and eukaryotes.</title>
        <authorList>
            <person name="Spang A."/>
            <person name="Saw J.H."/>
            <person name="Jorgensen S.L."/>
            <person name="Zaremba-Niedzwiedzka K."/>
            <person name="Martijn J."/>
            <person name="Lind A.E."/>
            <person name="van Eijk R."/>
            <person name="Schleper C."/>
            <person name="Guy L."/>
            <person name="Ettema T.J."/>
        </authorList>
    </citation>
    <scope>NUCLEOTIDE SEQUENCE</scope>
</reference>
<evidence type="ECO:0000259" key="1">
    <source>
        <dbReference type="Pfam" id="PF01738"/>
    </source>
</evidence>
<feature type="domain" description="Dienelactone hydrolase" evidence="1">
    <location>
        <begin position="37"/>
        <end position="249"/>
    </location>
</feature>
<dbReference type="InterPro" id="IPR050261">
    <property type="entry name" value="FrsA_esterase"/>
</dbReference>
<dbReference type="Pfam" id="PF01738">
    <property type="entry name" value="DLH"/>
    <property type="match status" value="1"/>
</dbReference>
<dbReference type="Gene3D" id="3.40.50.1820">
    <property type="entry name" value="alpha/beta hydrolase"/>
    <property type="match status" value="1"/>
</dbReference>
<dbReference type="PANTHER" id="PTHR22946">
    <property type="entry name" value="DIENELACTONE HYDROLASE DOMAIN-CONTAINING PROTEIN-RELATED"/>
    <property type="match status" value="1"/>
</dbReference>
<dbReference type="SUPFAM" id="SSF53474">
    <property type="entry name" value="alpha/beta-Hydrolases"/>
    <property type="match status" value="1"/>
</dbReference>
<proteinExistence type="predicted"/>
<name>A0A0F9GWA3_9ZZZZ</name>
<dbReference type="PANTHER" id="PTHR22946:SF0">
    <property type="entry name" value="DIENELACTONE HYDROLASE DOMAIN-CONTAINING PROTEIN"/>
    <property type="match status" value="1"/>
</dbReference>
<sequence>MKTTISLIITLLLLAAPAWAGIVEKTVLYEHDGTELEGFLAYDDSIAGPRPGVVVVHQWKGLTEYEKMRSRMLAELGYVAFAADIYGKGVRAKDNKEAKKLATVFYKDRNLMRARVNAAYEELKKQKVTDTSKTAAMGYCFGGTVALDLARSGADVLGTVTFHGGLSTPTPEDAKNIKGKVLALHGAADQSVLPEHVAAFQKEMSDAGVDWYMEIYAYAPHAFTHKGPRYNEPADLRSWEEMKDFFRELFTPLSL</sequence>
<dbReference type="InterPro" id="IPR002925">
    <property type="entry name" value="Dienelactn_hydro"/>
</dbReference>
<dbReference type="EMBL" id="LAZR01026879">
    <property type="protein sequence ID" value="KKL67377.1"/>
    <property type="molecule type" value="Genomic_DNA"/>
</dbReference>
<evidence type="ECO:0000313" key="2">
    <source>
        <dbReference type="EMBL" id="KKL67377.1"/>
    </source>
</evidence>
<comment type="caution">
    <text evidence="2">The sequence shown here is derived from an EMBL/GenBank/DDBJ whole genome shotgun (WGS) entry which is preliminary data.</text>
</comment>
<gene>
    <name evidence="2" type="ORF">LCGC14_2135610</name>
</gene>
<dbReference type="AlphaFoldDB" id="A0A0F9GWA3"/>
<accession>A0A0F9GWA3</accession>